<sequence length="334" mass="38020">MKMICHKIDRHQVYLFFDSPGKIKKHEDYLKNVASRSIETLLSAQNNSALSRNKDHWAAPVMTVHLLLVNDNVLKHQFAVLIRDKELPGGALESLTLTELIKVEKTAREYEALRSKSCFNNCDDDWSSSSKTCTCKANKRVDEKLISKLFPDLSEVSDEKHRHMEIVTTSNEYSTYISISLHRRPICSACSSNWEDEMLSSFNDILHKIHIATYGLMKEAANVILVAHDIPLGANVTFDMLFPDSSIITPNTFWHVCKYYIGTNSMGAMTAAEVSRVNHRSVSTINFHIQAMNKYLNNMWCKLGNCTRGSCQPTRLQSRVQIFRRLNILLNSGC</sequence>
<gene>
    <name evidence="1" type="ORF">BOW53_16715</name>
</gene>
<organism evidence="1 2">
    <name type="scientific">Solemya pervernicosa gill symbiont</name>
    <dbReference type="NCBI Taxonomy" id="642797"/>
    <lineage>
        <taxon>Bacteria</taxon>
        <taxon>Pseudomonadati</taxon>
        <taxon>Pseudomonadota</taxon>
        <taxon>Gammaproteobacteria</taxon>
        <taxon>sulfur-oxidizing symbionts</taxon>
    </lineage>
</organism>
<comment type="caution">
    <text evidence="1">The sequence shown here is derived from an EMBL/GenBank/DDBJ whole genome shotgun (WGS) entry which is preliminary data.</text>
</comment>
<dbReference type="Proteomes" id="UP000191110">
    <property type="component" value="Unassembled WGS sequence"/>
</dbReference>
<keyword evidence="2" id="KW-1185">Reference proteome</keyword>
<accession>A0A1T2KYX2</accession>
<evidence type="ECO:0000313" key="2">
    <source>
        <dbReference type="Proteomes" id="UP000191110"/>
    </source>
</evidence>
<protein>
    <submittedName>
        <fullName evidence="1">Uncharacterized protein</fullName>
    </submittedName>
</protein>
<reference evidence="1 2" key="1">
    <citation type="submission" date="2016-11" db="EMBL/GenBank/DDBJ databases">
        <title>Mixed transmission modes and dynamic genome evolution in an obligate animal-bacterial symbiosis.</title>
        <authorList>
            <person name="Russell S.L."/>
            <person name="Corbett-Detig R.B."/>
            <person name="Cavanaugh C.M."/>
        </authorList>
    </citation>
    <scope>NUCLEOTIDE SEQUENCE [LARGE SCALE GENOMIC DNA]</scope>
    <source>
        <strain evidence="1">Sveles-Q1</strain>
    </source>
</reference>
<dbReference type="EMBL" id="MPRL01000143">
    <property type="protein sequence ID" value="OOZ38033.1"/>
    <property type="molecule type" value="Genomic_DNA"/>
</dbReference>
<dbReference type="AlphaFoldDB" id="A0A1T2KYX2"/>
<proteinExistence type="predicted"/>
<name>A0A1T2KYX2_9GAMM</name>
<evidence type="ECO:0000313" key="1">
    <source>
        <dbReference type="EMBL" id="OOZ38033.1"/>
    </source>
</evidence>
<dbReference type="RefSeq" id="WP_078485217.1">
    <property type="nucleotide sequence ID" value="NZ_MPRL01000143.1"/>
</dbReference>